<feature type="transmembrane region" description="Helical" evidence="1">
    <location>
        <begin position="68"/>
        <end position="87"/>
    </location>
</feature>
<proteinExistence type="predicted"/>
<feature type="transmembrane region" description="Helical" evidence="1">
    <location>
        <begin position="99"/>
        <end position="118"/>
    </location>
</feature>
<accession>A0ABX1WQH4</accession>
<keyword evidence="3" id="KW-1185">Reference proteome</keyword>
<comment type="caution">
    <text evidence="2">The sequence shown here is derived from an EMBL/GenBank/DDBJ whole genome shotgun (WGS) entry which is preliminary data.</text>
</comment>
<keyword evidence="1" id="KW-0472">Membrane</keyword>
<keyword evidence="1" id="KW-1133">Transmembrane helix</keyword>
<sequence length="232" mass="26608">MIILIVLLFVLSMISFVLQIGMIKNFLIQLGFYVILALGLYFSYPYAIEQSYTTFKTATENQEIVSNLLVIQIVECIIGLLFCIFLIRDFYKERTLTIFRFFKLFPGIILVPSMFYLQSFVFLNVPGLDFQILAIIIAVLVPSLVLGTVKLMNCLIPEYDLRLELKFIIHILQLILSVVISIKLFALPVNSSLGELSYLPFLVFALLVLVMAGIGMYWHNRQMKKILKSITK</sequence>
<gene>
    <name evidence="2" type="ORF">ELS83_00800</name>
</gene>
<dbReference type="EMBL" id="RZNH01000001">
    <property type="protein sequence ID" value="NOU58335.1"/>
    <property type="molecule type" value="Genomic_DNA"/>
</dbReference>
<dbReference type="RefSeq" id="WP_171593594.1">
    <property type="nucleotide sequence ID" value="NZ_RZNH01000001.1"/>
</dbReference>
<feature type="transmembrane region" description="Helical" evidence="1">
    <location>
        <begin position="167"/>
        <end position="186"/>
    </location>
</feature>
<feature type="transmembrane region" description="Helical" evidence="1">
    <location>
        <begin position="30"/>
        <end position="48"/>
    </location>
</feature>
<feature type="transmembrane region" description="Helical" evidence="1">
    <location>
        <begin position="198"/>
        <end position="218"/>
    </location>
</feature>
<evidence type="ECO:0000256" key="1">
    <source>
        <dbReference type="SAM" id="Phobius"/>
    </source>
</evidence>
<name>A0ABX1WQH4_9BACT</name>
<dbReference type="Proteomes" id="UP000732105">
    <property type="component" value="Unassembled WGS sequence"/>
</dbReference>
<reference evidence="2 3" key="1">
    <citation type="submission" date="2018-12" db="EMBL/GenBank/DDBJ databases">
        <title>Marinifilum JC070 sp. nov., a marine bacterium isolated from Yongle Blue Hole in the South China Sea.</title>
        <authorList>
            <person name="Fu T."/>
        </authorList>
    </citation>
    <scope>NUCLEOTIDE SEQUENCE [LARGE SCALE GENOMIC DNA]</scope>
    <source>
        <strain evidence="2 3">JC070</strain>
    </source>
</reference>
<protein>
    <submittedName>
        <fullName evidence="2">Uncharacterized protein</fullName>
    </submittedName>
</protein>
<organism evidence="2 3">
    <name type="scientific">Marinifilum caeruleilacunae</name>
    <dbReference type="NCBI Taxonomy" id="2499076"/>
    <lineage>
        <taxon>Bacteria</taxon>
        <taxon>Pseudomonadati</taxon>
        <taxon>Bacteroidota</taxon>
        <taxon>Bacteroidia</taxon>
        <taxon>Marinilabiliales</taxon>
        <taxon>Marinifilaceae</taxon>
    </lineage>
</organism>
<feature type="transmembrane region" description="Helical" evidence="1">
    <location>
        <begin position="130"/>
        <end position="155"/>
    </location>
</feature>
<evidence type="ECO:0000313" key="2">
    <source>
        <dbReference type="EMBL" id="NOU58335.1"/>
    </source>
</evidence>
<keyword evidence="1" id="KW-0812">Transmembrane</keyword>
<feature type="transmembrane region" description="Helical" evidence="1">
    <location>
        <begin position="6"/>
        <end position="23"/>
    </location>
</feature>
<evidence type="ECO:0000313" key="3">
    <source>
        <dbReference type="Proteomes" id="UP000732105"/>
    </source>
</evidence>